<name>A0A366E192_9BACI</name>
<dbReference type="STRING" id="200904.GCA_900168775_03492"/>
<dbReference type="GO" id="GO:0005829">
    <property type="term" value="C:cytosol"/>
    <property type="evidence" value="ECO:0007669"/>
    <property type="project" value="TreeGrafter"/>
</dbReference>
<dbReference type="Gene3D" id="3.40.50.880">
    <property type="match status" value="1"/>
</dbReference>
<dbReference type="InterPro" id="IPR044992">
    <property type="entry name" value="ChyE-like"/>
</dbReference>
<gene>
    <name evidence="2" type="ORF">DES48_109101</name>
</gene>
<proteinExistence type="predicted"/>
<keyword evidence="3" id="KW-1185">Reference proteome</keyword>
<protein>
    <submittedName>
        <fullName evidence="2">GMP synthase (Glutamine-hydrolysing)</fullName>
    </submittedName>
</protein>
<organism evidence="2 3">
    <name type="scientific">Paraliobacillus ryukyuensis</name>
    <dbReference type="NCBI Taxonomy" id="200904"/>
    <lineage>
        <taxon>Bacteria</taxon>
        <taxon>Bacillati</taxon>
        <taxon>Bacillota</taxon>
        <taxon>Bacilli</taxon>
        <taxon>Bacillales</taxon>
        <taxon>Bacillaceae</taxon>
        <taxon>Paraliobacillus</taxon>
    </lineage>
</organism>
<dbReference type="FunFam" id="3.40.50.880:FF:000033">
    <property type="entry name" value="Glutamine amidotransferase class-I"/>
    <property type="match status" value="1"/>
</dbReference>
<evidence type="ECO:0000313" key="2">
    <source>
        <dbReference type="EMBL" id="RBO95264.1"/>
    </source>
</evidence>
<dbReference type="AlphaFoldDB" id="A0A366E192"/>
<dbReference type="InterPro" id="IPR029062">
    <property type="entry name" value="Class_I_gatase-like"/>
</dbReference>
<feature type="domain" description="Glutamine amidotransferase" evidence="1">
    <location>
        <begin position="21"/>
        <end position="174"/>
    </location>
</feature>
<evidence type="ECO:0000313" key="3">
    <source>
        <dbReference type="Proteomes" id="UP000252254"/>
    </source>
</evidence>
<dbReference type="Pfam" id="PF00117">
    <property type="entry name" value="GATase"/>
    <property type="match status" value="1"/>
</dbReference>
<dbReference type="RefSeq" id="WP_113869642.1">
    <property type="nucleotide sequence ID" value="NZ_BAABQN010000006.1"/>
</dbReference>
<dbReference type="PROSITE" id="PS51273">
    <property type="entry name" value="GATASE_TYPE_1"/>
    <property type="match status" value="1"/>
</dbReference>
<dbReference type="PANTHER" id="PTHR42695:SF5">
    <property type="entry name" value="GLUTAMINE AMIDOTRANSFERASE YLR126C-RELATED"/>
    <property type="match status" value="1"/>
</dbReference>
<reference evidence="2 3" key="1">
    <citation type="submission" date="2018-06" db="EMBL/GenBank/DDBJ databases">
        <title>Genomic Encyclopedia of Type Strains, Phase IV (KMG-IV): sequencing the most valuable type-strain genomes for metagenomic binning, comparative biology and taxonomic classification.</title>
        <authorList>
            <person name="Goeker M."/>
        </authorList>
    </citation>
    <scope>NUCLEOTIDE SEQUENCE [LARGE SCALE GENOMIC DNA]</scope>
    <source>
        <strain evidence="2 3">DSM 15140</strain>
    </source>
</reference>
<dbReference type="OrthoDB" id="9807137at2"/>
<dbReference type="PANTHER" id="PTHR42695">
    <property type="entry name" value="GLUTAMINE AMIDOTRANSFERASE YLR126C-RELATED"/>
    <property type="match status" value="1"/>
</dbReference>
<dbReference type="Proteomes" id="UP000252254">
    <property type="component" value="Unassembled WGS sequence"/>
</dbReference>
<comment type="caution">
    <text evidence="2">The sequence shown here is derived from an EMBL/GenBank/DDBJ whole genome shotgun (WGS) entry which is preliminary data.</text>
</comment>
<accession>A0A366E192</accession>
<dbReference type="SUPFAM" id="SSF52317">
    <property type="entry name" value="Class I glutamine amidotransferase-like"/>
    <property type="match status" value="1"/>
</dbReference>
<dbReference type="CDD" id="cd01741">
    <property type="entry name" value="GATase1_1"/>
    <property type="match status" value="1"/>
</dbReference>
<dbReference type="InterPro" id="IPR017926">
    <property type="entry name" value="GATASE"/>
</dbReference>
<evidence type="ECO:0000259" key="1">
    <source>
        <dbReference type="Pfam" id="PF00117"/>
    </source>
</evidence>
<dbReference type="EMBL" id="QNRI01000009">
    <property type="protein sequence ID" value="RBO95264.1"/>
    <property type="molecule type" value="Genomic_DNA"/>
</dbReference>
<sequence>MKIDVLQHVPFEGLAAINQWGDERNVDFHIHRIYQNDPLPVADKVDFLLLLGGPMSANDPIAWLKQERQLIQELIEMGKPILGICLGAQQIAKTLGANIYQGQYKEVGWHHIQSTTPIFDFFPKEMVVFHWHGEQFELPKGADRLFESEACRNQGFVYHENVVGLQFHFESTNESVEAILQHDGDYMDNTTYVQQVDFIRHYEIPAENKLVLFQLLDHLYDSR</sequence>